<comment type="caution">
    <text evidence="5">The sequence shown here is derived from an EMBL/GenBank/DDBJ whole genome shotgun (WGS) entry which is preliminary data.</text>
</comment>
<proteinExistence type="inferred from homology"/>
<accession>X1S1G5</accession>
<evidence type="ECO:0000256" key="3">
    <source>
        <dbReference type="ARBA" id="ARBA00022741"/>
    </source>
</evidence>
<comment type="similarity">
    <text evidence="1">Belongs to the folylpolyglutamate synthase family.</text>
</comment>
<sequence length="78" mass="8564">LGNPHHKIGKVIHVGGTKGKGSICAMISSILNQAGFKTGLYTSPHFYSLRERIKVNGEIISQKEVIELVDEIRSTVNF</sequence>
<dbReference type="InterPro" id="IPR001645">
    <property type="entry name" value="Folylpolyglutamate_synth"/>
</dbReference>
<dbReference type="Gene3D" id="3.40.1190.10">
    <property type="entry name" value="Mur-like, catalytic domain"/>
    <property type="match status" value="1"/>
</dbReference>
<evidence type="ECO:0000256" key="2">
    <source>
        <dbReference type="ARBA" id="ARBA00022598"/>
    </source>
</evidence>
<dbReference type="GO" id="GO:0005524">
    <property type="term" value="F:ATP binding"/>
    <property type="evidence" value="ECO:0007669"/>
    <property type="project" value="UniProtKB-KW"/>
</dbReference>
<evidence type="ECO:0000256" key="4">
    <source>
        <dbReference type="ARBA" id="ARBA00022840"/>
    </source>
</evidence>
<evidence type="ECO:0008006" key="6">
    <source>
        <dbReference type="Google" id="ProtNLM"/>
    </source>
</evidence>
<keyword evidence="4" id="KW-0067">ATP-binding</keyword>
<dbReference type="SUPFAM" id="SSF53623">
    <property type="entry name" value="MurD-like peptide ligases, catalytic domain"/>
    <property type="match status" value="1"/>
</dbReference>
<dbReference type="GO" id="GO:0004326">
    <property type="term" value="F:tetrahydrofolylpolyglutamate synthase activity"/>
    <property type="evidence" value="ECO:0007669"/>
    <property type="project" value="InterPro"/>
</dbReference>
<dbReference type="GO" id="GO:0008841">
    <property type="term" value="F:dihydrofolate synthase activity"/>
    <property type="evidence" value="ECO:0007669"/>
    <property type="project" value="TreeGrafter"/>
</dbReference>
<reference evidence="5" key="1">
    <citation type="journal article" date="2014" name="Front. Microbiol.">
        <title>High frequency of phylogenetically diverse reductive dehalogenase-homologous genes in deep subseafloor sedimentary metagenomes.</title>
        <authorList>
            <person name="Kawai M."/>
            <person name="Futagami T."/>
            <person name="Toyoda A."/>
            <person name="Takaki Y."/>
            <person name="Nishi S."/>
            <person name="Hori S."/>
            <person name="Arai W."/>
            <person name="Tsubouchi T."/>
            <person name="Morono Y."/>
            <person name="Uchiyama I."/>
            <person name="Ito T."/>
            <person name="Fujiyama A."/>
            <person name="Inagaki F."/>
            <person name="Takami H."/>
        </authorList>
    </citation>
    <scope>NUCLEOTIDE SEQUENCE</scope>
    <source>
        <strain evidence="5">Expedition CK06-06</strain>
    </source>
</reference>
<dbReference type="PANTHER" id="PTHR11136">
    <property type="entry name" value="FOLYLPOLYGLUTAMATE SYNTHASE-RELATED"/>
    <property type="match status" value="1"/>
</dbReference>
<dbReference type="PANTHER" id="PTHR11136:SF0">
    <property type="entry name" value="DIHYDROFOLATE SYNTHETASE-RELATED"/>
    <property type="match status" value="1"/>
</dbReference>
<organism evidence="5">
    <name type="scientific">marine sediment metagenome</name>
    <dbReference type="NCBI Taxonomy" id="412755"/>
    <lineage>
        <taxon>unclassified sequences</taxon>
        <taxon>metagenomes</taxon>
        <taxon>ecological metagenomes</taxon>
    </lineage>
</organism>
<dbReference type="AlphaFoldDB" id="X1S1G5"/>
<name>X1S1G5_9ZZZZ</name>
<dbReference type="InterPro" id="IPR018109">
    <property type="entry name" value="Folylpolyglutamate_synth_CS"/>
</dbReference>
<evidence type="ECO:0000256" key="1">
    <source>
        <dbReference type="ARBA" id="ARBA00008276"/>
    </source>
</evidence>
<dbReference type="InterPro" id="IPR036565">
    <property type="entry name" value="Mur-like_cat_sf"/>
</dbReference>
<evidence type="ECO:0000313" key="5">
    <source>
        <dbReference type="EMBL" id="GAI61624.1"/>
    </source>
</evidence>
<keyword evidence="3" id="KW-0547">Nucleotide-binding</keyword>
<feature type="non-terminal residue" evidence="5">
    <location>
        <position position="1"/>
    </location>
</feature>
<keyword evidence="2" id="KW-0436">Ligase</keyword>
<dbReference type="PROSITE" id="PS01011">
    <property type="entry name" value="FOLYLPOLYGLU_SYNT_1"/>
    <property type="match status" value="1"/>
</dbReference>
<protein>
    <recommendedName>
        <fullName evidence="6">Mur ligase central domain-containing protein</fullName>
    </recommendedName>
</protein>
<dbReference type="EMBL" id="BARV01044594">
    <property type="protein sequence ID" value="GAI61624.1"/>
    <property type="molecule type" value="Genomic_DNA"/>
</dbReference>
<dbReference type="GO" id="GO:0005737">
    <property type="term" value="C:cytoplasm"/>
    <property type="evidence" value="ECO:0007669"/>
    <property type="project" value="TreeGrafter"/>
</dbReference>
<gene>
    <name evidence="5" type="ORF">S06H3_65891</name>
</gene>